<dbReference type="AlphaFoldDB" id="A0A9N7PKW2"/>
<keyword evidence="1" id="KW-1133">Transmembrane helix</keyword>
<evidence type="ECO:0000313" key="5">
    <source>
        <dbReference type="Proteomes" id="UP001055437"/>
    </source>
</evidence>
<feature type="transmembrane region" description="Helical" evidence="1">
    <location>
        <begin position="12"/>
        <end position="34"/>
    </location>
</feature>
<gene>
    <name evidence="2" type="ORF">CP523_05385</name>
    <name evidence="3" type="ORF">NH397_13630</name>
</gene>
<feature type="transmembrane region" description="Helical" evidence="1">
    <location>
        <begin position="160"/>
        <end position="180"/>
    </location>
</feature>
<feature type="transmembrane region" description="Helical" evidence="1">
    <location>
        <begin position="80"/>
        <end position="110"/>
    </location>
</feature>
<evidence type="ECO:0000313" key="2">
    <source>
        <dbReference type="EMBL" id="AYE33946.1"/>
    </source>
</evidence>
<keyword evidence="1" id="KW-0812">Transmembrane</keyword>
<feature type="transmembrane region" description="Helical" evidence="1">
    <location>
        <begin position="186"/>
        <end position="205"/>
    </location>
</feature>
<keyword evidence="5" id="KW-1185">Reference proteome</keyword>
<evidence type="ECO:0000313" key="4">
    <source>
        <dbReference type="Proteomes" id="UP000280586"/>
    </source>
</evidence>
<sequence>MIKEYLKIYKSNSYGILTIRNFFCTVLIGILFYIQIRNNLITNDIILISFSILIIMFACDSINNKLFINANNLKFEKKTFYTKIISSNIVCTLNISSYVLIWLFINIYLFDYTYNLNLTIKLLTLIIFSLALGNLLLATNHNKITLNISNKTKDKLIESIIPMLKTTFLSITLAIVLYYLLYNCTFVILFPLSILIYILSLLINIKISSFN</sequence>
<feature type="transmembrane region" description="Helical" evidence="1">
    <location>
        <begin position="122"/>
        <end position="139"/>
    </location>
</feature>
<reference evidence="3" key="2">
    <citation type="submission" date="2022-06" db="EMBL/GenBank/DDBJ databases">
        <authorList>
            <person name="Holder M.E."/>
            <person name="Ajami N.J."/>
            <person name="Petrosino J.F."/>
        </authorList>
    </citation>
    <scope>NUCLEOTIDE SEQUENCE</scope>
    <source>
        <strain evidence="3">RMA 8861</strain>
    </source>
</reference>
<keyword evidence="1" id="KW-0472">Membrane</keyword>
<dbReference type="Proteomes" id="UP001055437">
    <property type="component" value="Chromosome"/>
</dbReference>
<protein>
    <submittedName>
        <fullName evidence="2">Uncharacterized protein</fullName>
    </submittedName>
</protein>
<name>A0A9N7PKW2_CLOSE</name>
<organism evidence="2 4">
    <name type="scientific">Clostridium septicum</name>
    <dbReference type="NCBI Taxonomy" id="1504"/>
    <lineage>
        <taxon>Bacteria</taxon>
        <taxon>Bacillati</taxon>
        <taxon>Bacillota</taxon>
        <taxon>Clostridia</taxon>
        <taxon>Eubacteriales</taxon>
        <taxon>Clostridiaceae</taxon>
        <taxon>Clostridium</taxon>
    </lineage>
</organism>
<proteinExistence type="predicted"/>
<evidence type="ECO:0000313" key="3">
    <source>
        <dbReference type="EMBL" id="USS00510.1"/>
    </source>
</evidence>
<dbReference type="RefSeq" id="WP_066677982.1">
    <property type="nucleotide sequence ID" value="NZ_CABMIZ010000034.1"/>
</dbReference>
<dbReference type="EMBL" id="CP023671">
    <property type="protein sequence ID" value="AYE33946.1"/>
    <property type="molecule type" value="Genomic_DNA"/>
</dbReference>
<dbReference type="Proteomes" id="UP000280586">
    <property type="component" value="Chromosome"/>
</dbReference>
<reference evidence="2 4" key="1">
    <citation type="submission" date="2017-09" db="EMBL/GenBank/DDBJ databases">
        <authorList>
            <person name="Thomas P."/>
            <person name="Seyboldt C."/>
        </authorList>
    </citation>
    <scope>NUCLEOTIDE SEQUENCE [LARGE SCALE GENOMIC DNA]</scope>
    <source>
        <strain evidence="2 4">DSM 7534</strain>
    </source>
</reference>
<feature type="transmembrane region" description="Helical" evidence="1">
    <location>
        <begin position="40"/>
        <end position="59"/>
    </location>
</feature>
<dbReference type="KEGG" id="csep:CP523_05385"/>
<evidence type="ECO:0000256" key="1">
    <source>
        <dbReference type="SAM" id="Phobius"/>
    </source>
</evidence>
<dbReference type="EMBL" id="CP099799">
    <property type="protein sequence ID" value="USS00510.1"/>
    <property type="molecule type" value="Genomic_DNA"/>
</dbReference>
<accession>A0A9N7PKW2</accession>
<dbReference type="GeneID" id="303560111"/>